<keyword evidence="1" id="KW-1133">Transmembrane helix</keyword>
<keyword evidence="1" id="KW-0812">Transmembrane</keyword>
<evidence type="ECO:0000313" key="3">
    <source>
        <dbReference type="Proteomes" id="UP000007875"/>
    </source>
</evidence>
<dbReference type="Proteomes" id="UP000007875">
    <property type="component" value="Unassembled WGS sequence"/>
</dbReference>
<keyword evidence="1" id="KW-0472">Membrane</keyword>
<dbReference type="InParanoid" id="H2YT07"/>
<organism evidence="2 3">
    <name type="scientific">Ciona savignyi</name>
    <name type="common">Pacific transparent sea squirt</name>
    <dbReference type="NCBI Taxonomy" id="51511"/>
    <lineage>
        <taxon>Eukaryota</taxon>
        <taxon>Metazoa</taxon>
        <taxon>Chordata</taxon>
        <taxon>Tunicata</taxon>
        <taxon>Ascidiacea</taxon>
        <taxon>Phlebobranchia</taxon>
        <taxon>Cionidae</taxon>
        <taxon>Ciona</taxon>
    </lineage>
</organism>
<dbReference type="CDD" id="cd00185">
    <property type="entry name" value="TNFRSF"/>
    <property type="match status" value="1"/>
</dbReference>
<proteinExistence type="predicted"/>
<accession>H2YT07</accession>
<evidence type="ECO:0000313" key="2">
    <source>
        <dbReference type="Ensembl" id="ENSCSAVP00000008467.1"/>
    </source>
</evidence>
<reference evidence="3" key="1">
    <citation type="submission" date="2003-08" db="EMBL/GenBank/DDBJ databases">
        <authorList>
            <person name="Birren B."/>
            <person name="Nusbaum C."/>
            <person name="Abebe A."/>
            <person name="Abouelleil A."/>
            <person name="Adekoya E."/>
            <person name="Ait-zahra M."/>
            <person name="Allen N."/>
            <person name="Allen T."/>
            <person name="An P."/>
            <person name="Anderson M."/>
            <person name="Anderson S."/>
            <person name="Arachchi H."/>
            <person name="Armbruster J."/>
            <person name="Bachantsang P."/>
            <person name="Baldwin J."/>
            <person name="Barry A."/>
            <person name="Bayul T."/>
            <person name="Blitshsteyn B."/>
            <person name="Bloom T."/>
            <person name="Blye J."/>
            <person name="Boguslavskiy L."/>
            <person name="Borowsky M."/>
            <person name="Boukhgalter B."/>
            <person name="Brunache A."/>
            <person name="Butler J."/>
            <person name="Calixte N."/>
            <person name="Calvo S."/>
            <person name="Camarata J."/>
            <person name="Campo K."/>
            <person name="Chang J."/>
            <person name="Cheshatsang Y."/>
            <person name="Citroen M."/>
            <person name="Collymore A."/>
            <person name="Considine T."/>
            <person name="Cook A."/>
            <person name="Cooke P."/>
            <person name="Corum B."/>
            <person name="Cuomo C."/>
            <person name="David R."/>
            <person name="Dawoe T."/>
            <person name="Degray S."/>
            <person name="Dodge S."/>
            <person name="Dooley K."/>
            <person name="Dorje P."/>
            <person name="Dorjee K."/>
            <person name="Dorris L."/>
            <person name="Duffey N."/>
            <person name="Dupes A."/>
            <person name="Elkins T."/>
            <person name="Engels R."/>
            <person name="Erickson J."/>
            <person name="Farina A."/>
            <person name="Faro S."/>
            <person name="Ferreira P."/>
            <person name="Fischer H."/>
            <person name="Fitzgerald M."/>
            <person name="Foley K."/>
            <person name="Gage D."/>
            <person name="Galagan J."/>
            <person name="Gearin G."/>
            <person name="Gnerre S."/>
            <person name="Gnirke A."/>
            <person name="Goyette A."/>
            <person name="Graham J."/>
            <person name="Grandbois E."/>
            <person name="Gyaltsen K."/>
            <person name="Hafez N."/>
            <person name="Hagopian D."/>
            <person name="Hagos B."/>
            <person name="Hall J."/>
            <person name="Hatcher B."/>
            <person name="Heller A."/>
            <person name="Higgins H."/>
            <person name="Honan T."/>
            <person name="Horn A."/>
            <person name="Houde N."/>
            <person name="Hughes L."/>
            <person name="Hulme W."/>
            <person name="Husby E."/>
            <person name="Iliev I."/>
            <person name="Jaffe D."/>
            <person name="Jones C."/>
            <person name="Kamal M."/>
            <person name="Kamat A."/>
            <person name="Kamvysselis M."/>
            <person name="Karlsson E."/>
            <person name="Kells C."/>
            <person name="Kieu A."/>
            <person name="Kisner P."/>
            <person name="Kodira C."/>
            <person name="Kulbokas E."/>
            <person name="Labutti K."/>
            <person name="Lama D."/>
            <person name="Landers T."/>
            <person name="Leger J."/>
            <person name="Levine S."/>
            <person name="Lewis D."/>
            <person name="Lewis T."/>
            <person name="Lindblad-toh K."/>
            <person name="Liu X."/>
            <person name="Lokyitsang T."/>
            <person name="Lokyitsang Y."/>
            <person name="Lucien O."/>
            <person name="Lui A."/>
            <person name="Ma L.J."/>
            <person name="Mabbitt R."/>
            <person name="Macdonald J."/>
            <person name="Maclean C."/>
            <person name="Major J."/>
            <person name="Manning J."/>
            <person name="Marabella R."/>
            <person name="Maru K."/>
            <person name="Matthews C."/>
            <person name="Mauceli E."/>
            <person name="Mccarthy M."/>
            <person name="Mcdonough S."/>
            <person name="Mcghee T."/>
            <person name="Meldrim J."/>
            <person name="Meneus L."/>
            <person name="Mesirov J."/>
            <person name="Mihalev A."/>
            <person name="Mihova T."/>
            <person name="Mikkelsen T."/>
            <person name="Mlenga V."/>
            <person name="Moru K."/>
            <person name="Mozes J."/>
            <person name="Mulrain L."/>
            <person name="Munson G."/>
            <person name="Naylor J."/>
            <person name="Newes C."/>
            <person name="Nguyen C."/>
            <person name="Nguyen N."/>
            <person name="Nguyen T."/>
            <person name="Nicol R."/>
            <person name="Nielsen C."/>
            <person name="Nizzari M."/>
            <person name="Norbu C."/>
            <person name="Norbu N."/>
            <person name="O'donnell P."/>
            <person name="Okoawo O."/>
            <person name="O'leary S."/>
            <person name="Omotosho B."/>
            <person name="O'neill K."/>
            <person name="Osman S."/>
            <person name="Parker S."/>
            <person name="Perrin D."/>
            <person name="Phunkhang P."/>
            <person name="Piqani B."/>
            <person name="Purcell S."/>
            <person name="Rachupka T."/>
            <person name="Ramasamy U."/>
            <person name="Rameau R."/>
            <person name="Ray V."/>
            <person name="Raymond C."/>
            <person name="Retta R."/>
            <person name="Richardson S."/>
            <person name="Rise C."/>
            <person name="Rodriguez J."/>
            <person name="Rogers J."/>
            <person name="Rogov P."/>
            <person name="Rutman M."/>
            <person name="Schupbach R."/>
            <person name="Seaman C."/>
            <person name="Settipalli S."/>
            <person name="Sharpe T."/>
            <person name="Sheridan J."/>
            <person name="Sherpa N."/>
            <person name="Shi J."/>
            <person name="Smirnov S."/>
            <person name="Smith C."/>
            <person name="Sougnez C."/>
            <person name="Spencer B."/>
            <person name="Stalker J."/>
            <person name="Stange-thomann N."/>
            <person name="Stavropoulos S."/>
            <person name="Stetson K."/>
            <person name="Stone C."/>
            <person name="Stone S."/>
            <person name="Stubbs M."/>
            <person name="Talamas J."/>
            <person name="Tchuinga P."/>
            <person name="Tenzing P."/>
            <person name="Tesfaye S."/>
            <person name="Theodore J."/>
            <person name="Thoulutsang Y."/>
            <person name="Topham K."/>
            <person name="Towey S."/>
            <person name="Tsamla T."/>
            <person name="Tsomo N."/>
            <person name="Vallee D."/>
            <person name="Vassiliev H."/>
            <person name="Venkataraman V."/>
            <person name="Vinson J."/>
            <person name="Vo A."/>
            <person name="Wade C."/>
            <person name="Wang S."/>
            <person name="Wangchuk T."/>
            <person name="Wangdi T."/>
            <person name="Whittaker C."/>
            <person name="Wilkinson J."/>
            <person name="Wu Y."/>
            <person name="Wyman D."/>
            <person name="Yadav S."/>
            <person name="Yang S."/>
            <person name="Yang X."/>
            <person name="Yeager S."/>
            <person name="Yee E."/>
            <person name="Young G."/>
            <person name="Zainoun J."/>
            <person name="Zembeck L."/>
            <person name="Zimmer A."/>
            <person name="Zody M."/>
            <person name="Lander E."/>
        </authorList>
    </citation>
    <scope>NUCLEOTIDE SEQUENCE [LARGE SCALE GENOMIC DNA]</scope>
</reference>
<sequence>MMQHPNFPTYNYPTDDGPSIPNQCYRCPPGYRIDSQYSDWDKCELSASALNTWPRCVPCPEGYYSTEWSKDSYCVPQKVCDGPNEVTLFAGTTSQQALCGCKDGYMRINNVCRFVDMAGAATIPPISCLPCKSDEPTQSVFVPPFSTSENILPKFQTTVIYVANEKDYFVHSHLPYILAFTILLIIAVLLFSIRFCTRHMNTCTFCTCNAANKNYRFPDPGMNNPNVIRKPINNLRTPTSKKMLAYCESSYATMDRIGVDPNLDGEYLEISERIEVSRN</sequence>
<dbReference type="Gene3D" id="2.10.50.10">
    <property type="entry name" value="Tumor Necrosis Factor Receptor, subunit A, domain 2"/>
    <property type="match status" value="1"/>
</dbReference>
<reference evidence="2" key="3">
    <citation type="submission" date="2025-09" db="UniProtKB">
        <authorList>
            <consortium name="Ensembl"/>
        </authorList>
    </citation>
    <scope>IDENTIFICATION</scope>
</reference>
<feature type="transmembrane region" description="Helical" evidence="1">
    <location>
        <begin position="174"/>
        <end position="193"/>
    </location>
</feature>
<dbReference type="HOGENOM" id="CLU_997331_0_0_1"/>
<evidence type="ECO:0008006" key="4">
    <source>
        <dbReference type="Google" id="ProtNLM"/>
    </source>
</evidence>
<dbReference type="GeneTree" id="ENSGT00530000068419"/>
<evidence type="ECO:0000256" key="1">
    <source>
        <dbReference type="SAM" id="Phobius"/>
    </source>
</evidence>
<protein>
    <recommendedName>
        <fullName evidence="4">TNFR-Cys domain-containing protein</fullName>
    </recommendedName>
</protein>
<dbReference type="InterPro" id="IPR009030">
    <property type="entry name" value="Growth_fac_rcpt_cys_sf"/>
</dbReference>
<keyword evidence="3" id="KW-1185">Reference proteome</keyword>
<dbReference type="SUPFAM" id="SSF57184">
    <property type="entry name" value="Growth factor receptor domain"/>
    <property type="match status" value="1"/>
</dbReference>
<reference evidence="2" key="2">
    <citation type="submission" date="2025-08" db="UniProtKB">
        <authorList>
            <consortium name="Ensembl"/>
        </authorList>
    </citation>
    <scope>IDENTIFICATION</scope>
</reference>
<dbReference type="Ensembl" id="ENSCSAVT00000008576.1">
    <property type="protein sequence ID" value="ENSCSAVP00000008467.1"/>
    <property type="gene ID" value="ENSCSAVG00000005027.1"/>
</dbReference>
<name>H2YT07_CIOSA</name>
<dbReference type="AlphaFoldDB" id="H2YT07"/>